<keyword evidence="2" id="KW-1185">Reference proteome</keyword>
<gene>
    <name evidence="1" type="ORF">BLW93_06320</name>
</gene>
<dbReference type="EMBL" id="MOEN01000023">
    <property type="protein sequence ID" value="OMH40220.1"/>
    <property type="molecule type" value="Genomic_DNA"/>
</dbReference>
<reference evidence="1 2" key="1">
    <citation type="submission" date="2016-10" db="EMBL/GenBank/DDBJ databases">
        <title>Genome sequence of a sulfur-reducing bacterium Desulfurobacterium indicum K6013.</title>
        <authorList>
            <person name="Cao J."/>
            <person name="Shao Z."/>
            <person name="Alain K."/>
            <person name="Jebbar M."/>
        </authorList>
    </citation>
    <scope>NUCLEOTIDE SEQUENCE [LARGE SCALE GENOMIC DNA]</scope>
    <source>
        <strain evidence="1 2">K6013</strain>
    </source>
</reference>
<organism evidence="1 2">
    <name type="scientific">Desulfurobacterium indicum</name>
    <dbReference type="NCBI Taxonomy" id="1914305"/>
    <lineage>
        <taxon>Bacteria</taxon>
        <taxon>Pseudomonadati</taxon>
        <taxon>Aquificota</taxon>
        <taxon>Aquificia</taxon>
        <taxon>Desulfurobacteriales</taxon>
        <taxon>Desulfurobacteriaceae</taxon>
        <taxon>Desulfurobacterium</taxon>
    </lineage>
</organism>
<dbReference type="STRING" id="1914305.BLW93_06320"/>
<dbReference type="Proteomes" id="UP000187408">
    <property type="component" value="Unassembled WGS sequence"/>
</dbReference>
<sequence length="331" mass="38223">MEKIKVPLWDMLWNGKNVTDYLTPYVLSVTYEDVYHGESDTIEITIENRDLRWLQNWYPEKGDTVVLNIGYKNEPHLPCGEFEIDEIEFSGSRTGGDTVHLRGIAAPFKKSIREKRTIAYENAALSKVINLIADRNGMNAVVELDSDPTFKRIDQKQMADLTFLRELAEKYNASVKVQGNTVYFISNDRLKERKPALTIERKDIISYSLRDKTHNIYKGIIITYHDPKTKKLLKYREDWTGYKAGADYLKINEKVESLEEAKIRARAERYKYDSKEKTGRITMPGNPQVMAGLVVALKGFGLMDGNWLIERTRHTISRTGGWVTEMEVKKI</sequence>
<dbReference type="PANTHER" id="PTHR35862">
    <property type="entry name" value="FELS-2 PROPHAGE PROTEIN"/>
    <property type="match status" value="1"/>
</dbReference>
<dbReference type="RefSeq" id="WP_076713258.1">
    <property type="nucleotide sequence ID" value="NZ_MOEN01000023.1"/>
</dbReference>
<dbReference type="InterPro" id="IPR052726">
    <property type="entry name" value="Phage_Baseplate_Hub"/>
</dbReference>
<dbReference type="AlphaFoldDB" id="A0A1R1MKJ1"/>
<evidence type="ECO:0000313" key="2">
    <source>
        <dbReference type="Proteomes" id="UP000187408"/>
    </source>
</evidence>
<comment type="caution">
    <text evidence="1">The sequence shown here is derived from an EMBL/GenBank/DDBJ whole genome shotgun (WGS) entry which is preliminary data.</text>
</comment>
<accession>A0A1R1MKJ1</accession>
<proteinExistence type="predicted"/>
<dbReference type="SUPFAM" id="SSF69279">
    <property type="entry name" value="Phage tail proteins"/>
    <property type="match status" value="1"/>
</dbReference>
<dbReference type="PANTHER" id="PTHR35862:SF1">
    <property type="entry name" value="FELS-2 PROPHAGE PROTEIN"/>
    <property type="match status" value="1"/>
</dbReference>
<dbReference type="OrthoDB" id="262740at2"/>
<name>A0A1R1MKJ1_9BACT</name>
<protein>
    <submittedName>
        <fullName evidence="1">Uncharacterized protein</fullName>
    </submittedName>
</protein>
<evidence type="ECO:0000313" key="1">
    <source>
        <dbReference type="EMBL" id="OMH40220.1"/>
    </source>
</evidence>